<reference evidence="2 3" key="1">
    <citation type="journal article" date="2012" name="Genome Biol.">
        <title>Genome and low-iron response of an oceanic diatom adapted to chronic iron limitation.</title>
        <authorList>
            <person name="Lommer M."/>
            <person name="Specht M."/>
            <person name="Roy A.S."/>
            <person name="Kraemer L."/>
            <person name="Andreson R."/>
            <person name="Gutowska M.A."/>
            <person name="Wolf J."/>
            <person name="Bergner S.V."/>
            <person name="Schilhabel M.B."/>
            <person name="Klostermeier U.C."/>
            <person name="Beiko R.G."/>
            <person name="Rosenstiel P."/>
            <person name="Hippler M."/>
            <person name="Laroche J."/>
        </authorList>
    </citation>
    <scope>NUCLEOTIDE SEQUENCE [LARGE SCALE GENOMIC DNA]</scope>
    <source>
        <strain evidence="2 3">CCMP1005</strain>
    </source>
</reference>
<feature type="compositionally biased region" description="Polar residues" evidence="1">
    <location>
        <begin position="85"/>
        <end position="99"/>
    </location>
</feature>
<sequence length="166" mass="17496">MSAPSRRATVSLAHEVRRCAPTGQDPLRDPRQAGRDAGPTPRHRCGMGSSARMWSDPPRRPGPRWLNCHRRSVVSSRLGGPEDGQPQSLPATATSSGNLSRRPGGPLDRLGVESVASFDSCTGPSHALMLPRDRPGRLGGAAVLLRSIGDDVHTAGAGRKARTGDA</sequence>
<organism evidence="2 3">
    <name type="scientific">Thalassiosira oceanica</name>
    <name type="common">Marine diatom</name>
    <dbReference type="NCBI Taxonomy" id="159749"/>
    <lineage>
        <taxon>Eukaryota</taxon>
        <taxon>Sar</taxon>
        <taxon>Stramenopiles</taxon>
        <taxon>Ochrophyta</taxon>
        <taxon>Bacillariophyta</taxon>
        <taxon>Coscinodiscophyceae</taxon>
        <taxon>Thalassiosirophycidae</taxon>
        <taxon>Thalassiosirales</taxon>
        <taxon>Thalassiosiraceae</taxon>
        <taxon>Thalassiosira</taxon>
    </lineage>
</organism>
<evidence type="ECO:0000313" key="2">
    <source>
        <dbReference type="EMBL" id="EJK72733.1"/>
    </source>
</evidence>
<keyword evidence="3" id="KW-1185">Reference proteome</keyword>
<feature type="non-terminal residue" evidence="2">
    <location>
        <position position="166"/>
    </location>
</feature>
<feature type="region of interest" description="Disordered" evidence="1">
    <location>
        <begin position="1"/>
        <end position="111"/>
    </location>
</feature>
<name>K0T2B4_THAOC</name>
<gene>
    <name evidence="2" type="ORF">THAOC_05703</name>
</gene>
<protein>
    <submittedName>
        <fullName evidence="2">Uncharacterized protein</fullName>
    </submittedName>
</protein>
<accession>K0T2B4</accession>
<dbReference type="EMBL" id="AGNL01005392">
    <property type="protein sequence ID" value="EJK72733.1"/>
    <property type="molecule type" value="Genomic_DNA"/>
</dbReference>
<dbReference type="AlphaFoldDB" id="K0T2B4"/>
<proteinExistence type="predicted"/>
<evidence type="ECO:0000256" key="1">
    <source>
        <dbReference type="SAM" id="MobiDB-lite"/>
    </source>
</evidence>
<dbReference type="Proteomes" id="UP000266841">
    <property type="component" value="Unassembled WGS sequence"/>
</dbReference>
<evidence type="ECO:0000313" key="3">
    <source>
        <dbReference type="Proteomes" id="UP000266841"/>
    </source>
</evidence>
<comment type="caution">
    <text evidence="2">The sequence shown here is derived from an EMBL/GenBank/DDBJ whole genome shotgun (WGS) entry which is preliminary data.</text>
</comment>